<sequence>MLSNARRSLINLYNMSFFSIAFLMLISMSYSQAQSTLSDGYINYSISVDSDEPAAAFLTMGSSLEIAFKGQKTKAVAKVAGGTNTVSLVADHQSESGLSLMDVLGEKKAVKLEKSKFEEAEKELTQIGENPMRLTDDTKTIAGYSCQKVLMKDKKSGANIVLYITSKIKPKGDPFAQLLIGEIKGFPLGIIVRKDGTTVKIMAEKVSARTPSDAAFSLTIPSDYQLTTLENLEKTAQKEIEKNR</sequence>
<dbReference type="EMBL" id="AP026867">
    <property type="protein sequence ID" value="BDS09745.1"/>
    <property type="molecule type" value="Genomic_DNA"/>
</dbReference>
<dbReference type="AlphaFoldDB" id="A0A915VMM7"/>
<organism evidence="1 2">
    <name type="scientific">Aureispira anguillae</name>
    <dbReference type="NCBI Taxonomy" id="2864201"/>
    <lineage>
        <taxon>Bacteria</taxon>
        <taxon>Pseudomonadati</taxon>
        <taxon>Bacteroidota</taxon>
        <taxon>Saprospiria</taxon>
        <taxon>Saprospirales</taxon>
        <taxon>Saprospiraceae</taxon>
        <taxon>Aureispira</taxon>
    </lineage>
</organism>
<keyword evidence="2" id="KW-1185">Reference proteome</keyword>
<dbReference type="KEGG" id="aup:AsAng_0004500"/>
<dbReference type="Proteomes" id="UP001060919">
    <property type="component" value="Chromosome"/>
</dbReference>
<evidence type="ECO:0008006" key="3">
    <source>
        <dbReference type="Google" id="ProtNLM"/>
    </source>
</evidence>
<evidence type="ECO:0000313" key="2">
    <source>
        <dbReference type="Proteomes" id="UP001060919"/>
    </source>
</evidence>
<reference evidence="1" key="1">
    <citation type="submission" date="2022-09" db="EMBL/GenBank/DDBJ databases">
        <title>Aureispira anguillicida sp. nov., isolated from Leptocephalus of Japanese eel Anguilla japonica.</title>
        <authorList>
            <person name="Yuasa K."/>
            <person name="Mekata T."/>
            <person name="Ikunari K."/>
        </authorList>
    </citation>
    <scope>NUCLEOTIDE SEQUENCE</scope>
    <source>
        <strain evidence="1">EL160426</strain>
    </source>
</reference>
<name>A0A915VMM7_9BACT</name>
<protein>
    <recommendedName>
        <fullName evidence="3">DUF4412 domain-containing protein</fullName>
    </recommendedName>
</protein>
<evidence type="ECO:0000313" key="1">
    <source>
        <dbReference type="EMBL" id="BDS09745.1"/>
    </source>
</evidence>
<gene>
    <name evidence="1" type="ORF">AsAng_0004500</name>
</gene>
<accession>A0A915VMM7</accession>
<proteinExistence type="predicted"/>